<proteinExistence type="predicted"/>
<dbReference type="Proteomes" id="UP000523955">
    <property type="component" value="Unassembled WGS sequence"/>
</dbReference>
<reference evidence="2 3" key="1">
    <citation type="submission" date="2020-08" db="EMBL/GenBank/DDBJ databases">
        <authorList>
            <person name="Seo M.-J."/>
        </authorList>
    </citation>
    <scope>NUCLEOTIDE SEQUENCE [LARGE SCALE GENOMIC DNA]</scope>
    <source>
        <strain evidence="2 3">KIGAM211</strain>
    </source>
</reference>
<evidence type="ECO:0000313" key="2">
    <source>
        <dbReference type="EMBL" id="MBB6627053.1"/>
    </source>
</evidence>
<protein>
    <submittedName>
        <fullName evidence="2">Septum formation initiator family protein</fullName>
    </submittedName>
</protein>
<accession>A0A7X0RHD7</accession>
<evidence type="ECO:0000313" key="3">
    <source>
        <dbReference type="Proteomes" id="UP000523955"/>
    </source>
</evidence>
<evidence type="ECO:0000256" key="1">
    <source>
        <dbReference type="SAM" id="MobiDB-lite"/>
    </source>
</evidence>
<gene>
    <name evidence="2" type="ORF">H5V45_06930</name>
</gene>
<keyword evidence="3" id="KW-1185">Reference proteome</keyword>
<sequence length="119" mass="13525">MRAYLQQRSHITDLKSQIAQREANITDLEREKRRWNDPAYVEQQARERFGYLMPGETSYVVIGADGKPLESRTSLSDPSTVDPKTPTAWWTQEWKSVQLAGNPPKPTAPPLSKIDGSQQ</sequence>
<organism evidence="2 3">
    <name type="scientific">Nocardioides luti</name>
    <dbReference type="NCBI Taxonomy" id="2761101"/>
    <lineage>
        <taxon>Bacteria</taxon>
        <taxon>Bacillati</taxon>
        <taxon>Actinomycetota</taxon>
        <taxon>Actinomycetes</taxon>
        <taxon>Propionibacteriales</taxon>
        <taxon>Nocardioidaceae</taxon>
        <taxon>Nocardioides</taxon>
    </lineage>
</organism>
<name>A0A7X0RHD7_9ACTN</name>
<dbReference type="Pfam" id="PF04977">
    <property type="entry name" value="DivIC"/>
    <property type="match status" value="1"/>
</dbReference>
<dbReference type="EMBL" id="JACKXE010000001">
    <property type="protein sequence ID" value="MBB6627053.1"/>
    <property type="molecule type" value="Genomic_DNA"/>
</dbReference>
<dbReference type="AlphaFoldDB" id="A0A7X0RHD7"/>
<comment type="caution">
    <text evidence="2">The sequence shown here is derived from an EMBL/GenBank/DDBJ whole genome shotgun (WGS) entry which is preliminary data.</text>
</comment>
<dbReference type="InterPro" id="IPR007060">
    <property type="entry name" value="FtsL/DivIC"/>
</dbReference>
<feature type="region of interest" description="Disordered" evidence="1">
    <location>
        <begin position="68"/>
        <end position="119"/>
    </location>
</feature>